<evidence type="ECO:0000256" key="1">
    <source>
        <dbReference type="ARBA" id="ARBA00022448"/>
    </source>
</evidence>
<dbReference type="InterPro" id="IPR003439">
    <property type="entry name" value="ABC_transporter-like_ATP-bd"/>
</dbReference>
<keyword evidence="3 5" id="KW-0067">ATP-binding</keyword>
<dbReference type="GO" id="GO:0016887">
    <property type="term" value="F:ATP hydrolysis activity"/>
    <property type="evidence" value="ECO:0007669"/>
    <property type="project" value="InterPro"/>
</dbReference>
<dbReference type="Proteomes" id="UP001084197">
    <property type="component" value="Unassembled WGS sequence"/>
</dbReference>
<dbReference type="SMART" id="SM00382">
    <property type="entry name" value="AAA"/>
    <property type="match status" value="1"/>
</dbReference>
<dbReference type="InterPro" id="IPR027417">
    <property type="entry name" value="P-loop_NTPase"/>
</dbReference>
<evidence type="ECO:0000256" key="3">
    <source>
        <dbReference type="ARBA" id="ARBA00022840"/>
    </source>
</evidence>
<evidence type="ECO:0000313" key="5">
    <source>
        <dbReference type="EMBL" id="MCZ0704213.1"/>
    </source>
</evidence>
<proteinExistence type="predicted"/>
<dbReference type="Pfam" id="PF00005">
    <property type="entry name" value="ABC_tran"/>
    <property type="match status" value="1"/>
</dbReference>
<dbReference type="CDD" id="cd03293">
    <property type="entry name" value="ABC_NrtD_SsuB_transporters"/>
    <property type="match status" value="1"/>
</dbReference>
<dbReference type="PANTHER" id="PTHR42788">
    <property type="entry name" value="TAURINE IMPORT ATP-BINDING PROTEIN-RELATED"/>
    <property type="match status" value="1"/>
</dbReference>
<feature type="domain" description="ABC transporter" evidence="4">
    <location>
        <begin position="3"/>
        <end position="229"/>
    </location>
</feature>
<dbReference type="InterPro" id="IPR017871">
    <property type="entry name" value="ABC_transporter-like_CS"/>
</dbReference>
<evidence type="ECO:0000256" key="2">
    <source>
        <dbReference type="ARBA" id="ARBA00022741"/>
    </source>
</evidence>
<dbReference type="AlphaFoldDB" id="A0A9J6RFL0"/>
<dbReference type="PANTHER" id="PTHR42788:SF19">
    <property type="entry name" value="ALIPHATIC SULFONATES IMPORT ATP-BINDING PROTEIN SSUB 2"/>
    <property type="match status" value="1"/>
</dbReference>
<keyword evidence="1" id="KW-0813">Transport</keyword>
<dbReference type="SUPFAM" id="SSF52540">
    <property type="entry name" value="P-loop containing nucleoside triphosphate hydrolases"/>
    <property type="match status" value="1"/>
</dbReference>
<gene>
    <name evidence="5" type="ORF">OWO01_13460</name>
</gene>
<dbReference type="GO" id="GO:0005524">
    <property type="term" value="F:ATP binding"/>
    <property type="evidence" value="ECO:0007669"/>
    <property type="project" value="UniProtKB-KW"/>
</dbReference>
<dbReference type="PROSITE" id="PS50893">
    <property type="entry name" value="ABC_TRANSPORTER_2"/>
    <property type="match status" value="1"/>
</dbReference>
<evidence type="ECO:0000259" key="4">
    <source>
        <dbReference type="PROSITE" id="PS50893"/>
    </source>
</evidence>
<dbReference type="InterPro" id="IPR003593">
    <property type="entry name" value="AAA+_ATPase"/>
</dbReference>
<dbReference type="Gene3D" id="3.40.50.300">
    <property type="entry name" value="P-loop containing nucleotide triphosphate hydrolases"/>
    <property type="match status" value="1"/>
</dbReference>
<comment type="caution">
    <text evidence="5">The sequence shown here is derived from an EMBL/GenBank/DDBJ whole genome shotgun (WGS) entry which is preliminary data.</text>
</comment>
<dbReference type="InterPro" id="IPR050166">
    <property type="entry name" value="ABC_transporter_ATP-bind"/>
</dbReference>
<dbReference type="EMBL" id="JAPRAT010000030">
    <property type="protein sequence ID" value="MCZ0704213.1"/>
    <property type="molecule type" value="Genomic_DNA"/>
</dbReference>
<dbReference type="RefSeq" id="WP_268780983.1">
    <property type="nucleotide sequence ID" value="NZ_JAPRAT010000030.1"/>
</dbReference>
<organism evidence="5 6">
    <name type="scientific">Natronobacillus azotifigens</name>
    <dbReference type="NCBI Taxonomy" id="472978"/>
    <lineage>
        <taxon>Bacteria</taxon>
        <taxon>Bacillati</taxon>
        <taxon>Bacillota</taxon>
        <taxon>Bacilli</taxon>
        <taxon>Bacillales</taxon>
        <taxon>Bacillaceae</taxon>
        <taxon>Natronobacillus</taxon>
    </lineage>
</organism>
<name>A0A9J6RFL0_9BACI</name>
<protein>
    <submittedName>
        <fullName evidence="5">ABC transporter ATP-binding protein</fullName>
    </submittedName>
</protein>
<dbReference type="PROSITE" id="PS00211">
    <property type="entry name" value="ABC_TRANSPORTER_1"/>
    <property type="match status" value="1"/>
</dbReference>
<accession>A0A9J6RFL0</accession>
<sequence>MSLTLRNVSRTFAGASAVRNISLSVQPGEIVGLLGTSGCGKSTILRAISGLDDGYEGEIEINGNTAKEVHDTTGFIFQEPRLLPWLTVLDNVIFGLKGEHADKQKRAKEYIADVGLEGKEKLYPRQLSGGMAQRVAIARALVTSPEILLLDEPFSALDAFTKMQLQDLLLDVWKTYQSTVVLVTHDIDEATYLCDRIVILRGQPGEIDREITLTEQRPRKRGSEELARYKADILESLNLDRARSIT</sequence>
<keyword evidence="2" id="KW-0547">Nucleotide-binding</keyword>
<evidence type="ECO:0000313" key="6">
    <source>
        <dbReference type="Proteomes" id="UP001084197"/>
    </source>
</evidence>
<reference evidence="5" key="1">
    <citation type="submission" date="2022-11" db="EMBL/GenBank/DDBJ databases">
        <title>WGS of Natronobacillus azotifigens 24KS-1, an anaerobic diazotrophic haloalkaliphile from soda-rich habitats.</title>
        <authorList>
            <person name="Sorokin D.Y."/>
            <person name="Merkel A.Y."/>
        </authorList>
    </citation>
    <scope>NUCLEOTIDE SEQUENCE</scope>
    <source>
        <strain evidence="5">24KS-1</strain>
    </source>
</reference>
<keyword evidence="6" id="KW-1185">Reference proteome</keyword>